<feature type="compositionally biased region" description="Basic residues" evidence="1">
    <location>
        <begin position="19"/>
        <end position="28"/>
    </location>
</feature>
<evidence type="ECO:0000313" key="2">
    <source>
        <dbReference type="EMBL" id="KAF2495384.1"/>
    </source>
</evidence>
<keyword evidence="3" id="KW-1185">Reference proteome</keyword>
<reference evidence="2" key="1">
    <citation type="journal article" date="2020" name="Stud. Mycol.">
        <title>101 Dothideomycetes genomes: a test case for predicting lifestyles and emergence of pathogens.</title>
        <authorList>
            <person name="Haridas S."/>
            <person name="Albert R."/>
            <person name="Binder M."/>
            <person name="Bloem J."/>
            <person name="Labutti K."/>
            <person name="Salamov A."/>
            <person name="Andreopoulos B."/>
            <person name="Baker S."/>
            <person name="Barry K."/>
            <person name="Bills G."/>
            <person name="Bluhm B."/>
            <person name="Cannon C."/>
            <person name="Castanera R."/>
            <person name="Culley D."/>
            <person name="Daum C."/>
            <person name="Ezra D."/>
            <person name="Gonzalez J."/>
            <person name="Henrissat B."/>
            <person name="Kuo A."/>
            <person name="Liang C."/>
            <person name="Lipzen A."/>
            <person name="Lutzoni F."/>
            <person name="Magnuson J."/>
            <person name="Mondo S."/>
            <person name="Nolan M."/>
            <person name="Ohm R."/>
            <person name="Pangilinan J."/>
            <person name="Park H.-J."/>
            <person name="Ramirez L."/>
            <person name="Alfaro M."/>
            <person name="Sun H."/>
            <person name="Tritt A."/>
            <person name="Yoshinaga Y."/>
            <person name="Zwiers L.-H."/>
            <person name="Turgeon B."/>
            <person name="Goodwin S."/>
            <person name="Spatafora J."/>
            <person name="Crous P."/>
            <person name="Grigoriev I."/>
        </authorList>
    </citation>
    <scope>NUCLEOTIDE SEQUENCE</scope>
    <source>
        <strain evidence="2">CBS 269.34</strain>
    </source>
</reference>
<protein>
    <submittedName>
        <fullName evidence="2">Uncharacterized protein</fullName>
    </submittedName>
</protein>
<dbReference type="EMBL" id="MU004189">
    <property type="protein sequence ID" value="KAF2495384.1"/>
    <property type="molecule type" value="Genomic_DNA"/>
</dbReference>
<accession>A0A6A6QTE6</accession>
<sequence length="151" mass="17403">MLSPPTIHRNSDEVSPTHKMIHRTRRHPQLNTSPPVSPIPRPEQPIHRSKDRVPVFPHKTLHGIISLRALVRSHRVNKSTGRPIPRPNRAVRRRDEMRWFPEWLKNCVANFVWPTQVAMQRPELTSQIFVSPACPPVARSEPSALKPSRPT</sequence>
<name>A0A6A6QTE6_9PEZI</name>
<gene>
    <name evidence="2" type="ORF">BU16DRAFT_388523</name>
</gene>
<dbReference type="Proteomes" id="UP000799750">
    <property type="component" value="Unassembled WGS sequence"/>
</dbReference>
<evidence type="ECO:0000256" key="1">
    <source>
        <dbReference type="SAM" id="MobiDB-lite"/>
    </source>
</evidence>
<organism evidence="2 3">
    <name type="scientific">Lophium mytilinum</name>
    <dbReference type="NCBI Taxonomy" id="390894"/>
    <lineage>
        <taxon>Eukaryota</taxon>
        <taxon>Fungi</taxon>
        <taxon>Dikarya</taxon>
        <taxon>Ascomycota</taxon>
        <taxon>Pezizomycotina</taxon>
        <taxon>Dothideomycetes</taxon>
        <taxon>Pleosporomycetidae</taxon>
        <taxon>Mytilinidiales</taxon>
        <taxon>Mytilinidiaceae</taxon>
        <taxon>Lophium</taxon>
    </lineage>
</organism>
<dbReference type="AlphaFoldDB" id="A0A6A6QTE6"/>
<feature type="compositionally biased region" description="Basic and acidic residues" evidence="1">
    <location>
        <begin position="44"/>
        <end position="53"/>
    </location>
</feature>
<feature type="region of interest" description="Disordered" evidence="1">
    <location>
        <begin position="1"/>
        <end position="55"/>
    </location>
</feature>
<proteinExistence type="predicted"/>
<evidence type="ECO:0000313" key="3">
    <source>
        <dbReference type="Proteomes" id="UP000799750"/>
    </source>
</evidence>